<reference evidence="1" key="1">
    <citation type="submission" date="2009-07" db="EMBL/GenBank/DDBJ databases">
        <authorList>
            <person name="Weinstock G."/>
            <person name="Sodergren E."/>
            <person name="Clifton S."/>
            <person name="Fulton L."/>
            <person name="Fulton B."/>
            <person name="Courtney L."/>
            <person name="Fronick C."/>
            <person name="Harrison M."/>
            <person name="Strong C."/>
            <person name="Farmer C."/>
            <person name="Delahaunty K."/>
            <person name="Markovic C."/>
            <person name="Hall O."/>
            <person name="Minx P."/>
            <person name="Tomlinson C."/>
            <person name="Mitreva M."/>
            <person name="Nelson J."/>
            <person name="Hou S."/>
            <person name="Wollam A."/>
            <person name="Pepin K.H."/>
            <person name="Johnson M."/>
            <person name="Bhonagiri V."/>
            <person name="Nash W.E."/>
            <person name="Warren W."/>
            <person name="Chinwalla A."/>
            <person name="Mardis E.R."/>
            <person name="Wilson R.K."/>
        </authorList>
    </citation>
    <scope>NUCLEOTIDE SEQUENCE [LARGE SCALE GENOMIC DNA]</scope>
    <source>
        <strain evidence="1">ATCC 29256</strain>
    </source>
</reference>
<sequence length="158" mass="18076">MSKRICRMIETGFQTTPKPLCRKNIVILALCESSCGYIGLTVDTKRKNKTAQKTGRGEIEISDDLHHAFVHYPSSFTVAQMAAVKPVNIRYRFFIIRPQIDFQIGKPYQHQVFLFRHRAADFPAAAKMRDEFVQLPQGVFVGGVLFVFCHMDSVSHRQ</sequence>
<dbReference type="EMBL" id="ACKO02000001">
    <property type="protein sequence ID" value="EET46061.1"/>
    <property type="molecule type" value="Genomic_DNA"/>
</dbReference>
<dbReference type="Proteomes" id="UP000005365">
    <property type="component" value="Unassembled WGS sequence"/>
</dbReference>
<name>C6M0Y7_NEISI</name>
<dbReference type="AlphaFoldDB" id="C6M0Y7"/>
<evidence type="ECO:0000313" key="1">
    <source>
        <dbReference type="EMBL" id="EET46061.1"/>
    </source>
</evidence>
<proteinExistence type="predicted"/>
<comment type="caution">
    <text evidence="1">The sequence shown here is derived from an EMBL/GenBank/DDBJ whole genome shotgun (WGS) entry which is preliminary data.</text>
</comment>
<gene>
    <name evidence="1" type="ORF">NEISICOT_00164</name>
</gene>
<protein>
    <submittedName>
        <fullName evidence="1">Uncharacterized protein</fullName>
    </submittedName>
</protein>
<keyword evidence="2" id="KW-1185">Reference proteome</keyword>
<organism evidence="1 2">
    <name type="scientific">Neisseria sicca ATCC 29256</name>
    <dbReference type="NCBI Taxonomy" id="547045"/>
    <lineage>
        <taxon>Bacteria</taxon>
        <taxon>Pseudomonadati</taxon>
        <taxon>Pseudomonadota</taxon>
        <taxon>Betaproteobacteria</taxon>
        <taxon>Neisseriales</taxon>
        <taxon>Neisseriaceae</taxon>
        <taxon>Neisseria</taxon>
    </lineage>
</organism>
<evidence type="ECO:0000313" key="2">
    <source>
        <dbReference type="Proteomes" id="UP000005365"/>
    </source>
</evidence>
<accession>C6M0Y7</accession>